<keyword evidence="1" id="KW-1133">Transmembrane helix</keyword>
<evidence type="ECO:0000256" key="1">
    <source>
        <dbReference type="SAM" id="Phobius"/>
    </source>
</evidence>
<accession>A0ABS7U3I9</accession>
<keyword evidence="3" id="KW-1185">Reference proteome</keyword>
<feature type="transmembrane region" description="Helical" evidence="1">
    <location>
        <begin position="98"/>
        <end position="121"/>
    </location>
</feature>
<gene>
    <name evidence="2" type="ORF">K7C98_37605</name>
</gene>
<reference evidence="2" key="1">
    <citation type="submission" date="2021-08" db="EMBL/GenBank/DDBJ databases">
        <authorList>
            <person name="Stevens D.C."/>
        </authorList>
    </citation>
    <scope>NUCLEOTIDE SEQUENCE</scope>
    <source>
        <strain evidence="2">DSM 53165</strain>
    </source>
</reference>
<proteinExistence type="predicted"/>
<dbReference type="EMBL" id="JAIRAU010000053">
    <property type="protein sequence ID" value="MBZ5714984.1"/>
    <property type="molecule type" value="Genomic_DNA"/>
</dbReference>
<dbReference type="Proteomes" id="UP001139031">
    <property type="component" value="Unassembled WGS sequence"/>
</dbReference>
<evidence type="ECO:0000313" key="2">
    <source>
        <dbReference type="EMBL" id="MBZ5714984.1"/>
    </source>
</evidence>
<name>A0ABS7U3I9_9BACT</name>
<comment type="caution">
    <text evidence="2">The sequence shown here is derived from an EMBL/GenBank/DDBJ whole genome shotgun (WGS) entry which is preliminary data.</text>
</comment>
<organism evidence="2 3">
    <name type="scientific">Nannocystis pusilla</name>
    <dbReference type="NCBI Taxonomy" id="889268"/>
    <lineage>
        <taxon>Bacteria</taxon>
        <taxon>Pseudomonadati</taxon>
        <taxon>Myxococcota</taxon>
        <taxon>Polyangia</taxon>
        <taxon>Nannocystales</taxon>
        <taxon>Nannocystaceae</taxon>
        <taxon>Nannocystis</taxon>
    </lineage>
</organism>
<protein>
    <submittedName>
        <fullName evidence="2">Uncharacterized protein</fullName>
    </submittedName>
</protein>
<sequence length="128" mass="13800">MIGPFVLIVPLIIAIRLPAMGHLDFFALPIIVWLFGALLLFCGLLIIANHQYWSSGPAIAISLFGWFLALRGLVLLAVPELMERGVSASMTMVPAAQVGFVLLASLGAWLTFVGWISRAFAPEPAPAR</sequence>
<feature type="transmembrane region" description="Helical" evidence="1">
    <location>
        <begin position="26"/>
        <end position="47"/>
    </location>
</feature>
<feature type="transmembrane region" description="Helical" evidence="1">
    <location>
        <begin position="59"/>
        <end position="78"/>
    </location>
</feature>
<keyword evidence="1" id="KW-0472">Membrane</keyword>
<evidence type="ECO:0000313" key="3">
    <source>
        <dbReference type="Proteomes" id="UP001139031"/>
    </source>
</evidence>
<keyword evidence="1" id="KW-0812">Transmembrane</keyword>